<dbReference type="InterPro" id="IPR011008">
    <property type="entry name" value="Dimeric_a/b-barrel"/>
</dbReference>
<keyword evidence="2" id="KW-0503">Monooxygenase</keyword>
<accession>A0A385Z560</accession>
<proteinExistence type="predicted"/>
<dbReference type="SUPFAM" id="SSF54909">
    <property type="entry name" value="Dimeric alpha+beta barrel"/>
    <property type="match status" value="1"/>
</dbReference>
<feature type="domain" description="ABM" evidence="1">
    <location>
        <begin position="5"/>
        <end position="72"/>
    </location>
</feature>
<dbReference type="EMBL" id="CP032419">
    <property type="protein sequence ID" value="AYC32642.1"/>
    <property type="molecule type" value="Genomic_DNA"/>
</dbReference>
<dbReference type="KEGG" id="pcav:D3880_09700"/>
<dbReference type="OrthoDB" id="6883197at2"/>
<evidence type="ECO:0000313" key="3">
    <source>
        <dbReference type="Proteomes" id="UP000265560"/>
    </source>
</evidence>
<keyword evidence="3" id="KW-1185">Reference proteome</keyword>
<dbReference type="GO" id="GO:0004497">
    <property type="term" value="F:monooxygenase activity"/>
    <property type="evidence" value="ECO:0007669"/>
    <property type="project" value="UniProtKB-KW"/>
</dbReference>
<protein>
    <submittedName>
        <fullName evidence="2">Antibiotic biosynthesis monooxygenase</fullName>
    </submittedName>
</protein>
<organism evidence="2 3">
    <name type="scientific">Pseudomonas cavernae</name>
    <dbReference type="NCBI Taxonomy" id="2320867"/>
    <lineage>
        <taxon>Bacteria</taxon>
        <taxon>Pseudomonadati</taxon>
        <taxon>Pseudomonadota</taxon>
        <taxon>Gammaproteobacteria</taxon>
        <taxon>Pseudomonadales</taxon>
        <taxon>Pseudomonadaceae</taxon>
        <taxon>Pseudomonas</taxon>
    </lineage>
</organism>
<dbReference type="Pfam" id="PF03992">
    <property type="entry name" value="ABM"/>
    <property type="match status" value="1"/>
</dbReference>
<sequence length="94" mass="10456">MTTHHLAYVRACRGRSTQLGAYLRDLQEPVARLPGCLAFNVEPLPGGVWRLQGSWESLAARQRFFTAPLLQEMFSGLLRDGLLGSLECQSDEHG</sequence>
<name>A0A385Z560_9PSED</name>
<evidence type="ECO:0000259" key="1">
    <source>
        <dbReference type="Pfam" id="PF03992"/>
    </source>
</evidence>
<keyword evidence="2" id="KW-0560">Oxidoreductase</keyword>
<reference evidence="3" key="1">
    <citation type="submission" date="2018-09" db="EMBL/GenBank/DDBJ databases">
        <authorList>
            <person name="Zhu H."/>
        </authorList>
    </citation>
    <scope>NUCLEOTIDE SEQUENCE [LARGE SCALE GENOMIC DNA]</scope>
    <source>
        <strain evidence="3">K2W31S-8</strain>
    </source>
</reference>
<dbReference type="Proteomes" id="UP000265560">
    <property type="component" value="Chromosome"/>
</dbReference>
<evidence type="ECO:0000313" key="2">
    <source>
        <dbReference type="EMBL" id="AYC32642.1"/>
    </source>
</evidence>
<gene>
    <name evidence="2" type="ORF">D3880_09700</name>
</gene>
<dbReference type="AlphaFoldDB" id="A0A385Z560"/>
<dbReference type="InterPro" id="IPR007138">
    <property type="entry name" value="ABM_dom"/>
</dbReference>
<dbReference type="RefSeq" id="WP_119893263.1">
    <property type="nucleotide sequence ID" value="NZ_CP032419.1"/>
</dbReference>